<evidence type="ECO:0000313" key="2">
    <source>
        <dbReference type="EMBL" id="CAL1672443.1"/>
    </source>
</evidence>
<gene>
    <name evidence="2" type="ORF">LPLAT_LOCUS7109</name>
</gene>
<feature type="region of interest" description="Disordered" evidence="1">
    <location>
        <begin position="48"/>
        <end position="70"/>
    </location>
</feature>
<dbReference type="AlphaFoldDB" id="A0AAV2MY54"/>
<evidence type="ECO:0000256" key="1">
    <source>
        <dbReference type="SAM" id="MobiDB-lite"/>
    </source>
</evidence>
<keyword evidence="3" id="KW-1185">Reference proteome</keyword>
<dbReference type="EMBL" id="CAXIPU020000569">
    <property type="protein sequence ID" value="CAL1672443.1"/>
    <property type="molecule type" value="Genomic_DNA"/>
</dbReference>
<dbReference type="Proteomes" id="UP001497644">
    <property type="component" value="Unassembled WGS sequence"/>
</dbReference>
<evidence type="ECO:0000313" key="3">
    <source>
        <dbReference type="Proteomes" id="UP001497644"/>
    </source>
</evidence>
<feature type="compositionally biased region" description="Basic and acidic residues" evidence="1">
    <location>
        <begin position="57"/>
        <end position="70"/>
    </location>
</feature>
<accession>A0AAV2MY54</accession>
<proteinExistence type="predicted"/>
<feature type="compositionally biased region" description="Basic and acidic residues" evidence="1">
    <location>
        <begin position="19"/>
        <end position="34"/>
    </location>
</feature>
<reference evidence="2" key="1">
    <citation type="submission" date="2024-04" db="EMBL/GenBank/DDBJ databases">
        <authorList>
            <consortium name="Molecular Ecology Group"/>
        </authorList>
    </citation>
    <scope>NUCLEOTIDE SEQUENCE</scope>
</reference>
<comment type="caution">
    <text evidence="2">The sequence shown here is derived from an EMBL/GenBank/DDBJ whole genome shotgun (WGS) entry which is preliminary data.</text>
</comment>
<name>A0AAV2MY54_9HYME</name>
<sequence length="91" mass="10221">MNPAARSMDHQDYVLGGHTGEHRKMPVDSHRSRTAECKKLASRCVRTARRKAPSAAGREDGVEGMTWREQRTDRDDKGAFLILLENTVVVT</sequence>
<protein>
    <submittedName>
        <fullName evidence="2">Uncharacterized protein</fullName>
    </submittedName>
</protein>
<organism evidence="2 3">
    <name type="scientific">Lasius platythorax</name>
    <dbReference type="NCBI Taxonomy" id="488582"/>
    <lineage>
        <taxon>Eukaryota</taxon>
        <taxon>Metazoa</taxon>
        <taxon>Ecdysozoa</taxon>
        <taxon>Arthropoda</taxon>
        <taxon>Hexapoda</taxon>
        <taxon>Insecta</taxon>
        <taxon>Pterygota</taxon>
        <taxon>Neoptera</taxon>
        <taxon>Endopterygota</taxon>
        <taxon>Hymenoptera</taxon>
        <taxon>Apocrita</taxon>
        <taxon>Aculeata</taxon>
        <taxon>Formicoidea</taxon>
        <taxon>Formicidae</taxon>
        <taxon>Formicinae</taxon>
        <taxon>Lasius</taxon>
        <taxon>Lasius</taxon>
    </lineage>
</organism>
<feature type="region of interest" description="Disordered" evidence="1">
    <location>
        <begin position="1"/>
        <end position="34"/>
    </location>
</feature>